<dbReference type="Proteomes" id="UP000789920">
    <property type="component" value="Unassembled WGS sequence"/>
</dbReference>
<accession>A0ACA9QWF4</accession>
<evidence type="ECO:0000313" key="1">
    <source>
        <dbReference type="EMBL" id="CAG8767186.1"/>
    </source>
</evidence>
<sequence length="67" mass="7024">MADNATIVAAITAATRHGDVAWTLTSTALVFIMIPGVGYFYSGMARSKNALSLIMLGMLSVAVVSFQ</sequence>
<evidence type="ECO:0000313" key="2">
    <source>
        <dbReference type="Proteomes" id="UP000789920"/>
    </source>
</evidence>
<name>A0ACA9QWF4_9GLOM</name>
<dbReference type="EMBL" id="CAJVQC010038857">
    <property type="protein sequence ID" value="CAG8767186.1"/>
    <property type="molecule type" value="Genomic_DNA"/>
</dbReference>
<proteinExistence type="predicted"/>
<organism evidence="1 2">
    <name type="scientific">Racocetra persica</name>
    <dbReference type="NCBI Taxonomy" id="160502"/>
    <lineage>
        <taxon>Eukaryota</taxon>
        <taxon>Fungi</taxon>
        <taxon>Fungi incertae sedis</taxon>
        <taxon>Mucoromycota</taxon>
        <taxon>Glomeromycotina</taxon>
        <taxon>Glomeromycetes</taxon>
        <taxon>Diversisporales</taxon>
        <taxon>Gigasporaceae</taxon>
        <taxon>Racocetra</taxon>
    </lineage>
</organism>
<feature type="non-terminal residue" evidence="1">
    <location>
        <position position="67"/>
    </location>
</feature>
<comment type="caution">
    <text evidence="1">The sequence shown here is derived from an EMBL/GenBank/DDBJ whole genome shotgun (WGS) entry which is preliminary data.</text>
</comment>
<protein>
    <submittedName>
        <fullName evidence="1">6445_t:CDS:1</fullName>
    </submittedName>
</protein>
<reference evidence="1" key="1">
    <citation type="submission" date="2021-06" db="EMBL/GenBank/DDBJ databases">
        <authorList>
            <person name="Kallberg Y."/>
            <person name="Tangrot J."/>
            <person name="Rosling A."/>
        </authorList>
    </citation>
    <scope>NUCLEOTIDE SEQUENCE</scope>
    <source>
        <strain evidence="1">MA461A</strain>
    </source>
</reference>
<keyword evidence="2" id="KW-1185">Reference proteome</keyword>
<gene>
    <name evidence="1" type="ORF">RPERSI_LOCUS15947</name>
</gene>